<gene>
    <name evidence="1" type="ORF">DIZ78_12195</name>
</gene>
<dbReference type="AlphaFoldDB" id="A0A370DJV0"/>
<dbReference type="Proteomes" id="UP000254771">
    <property type="component" value="Unassembled WGS sequence"/>
</dbReference>
<evidence type="ECO:0000313" key="2">
    <source>
        <dbReference type="Proteomes" id="UP000254771"/>
    </source>
</evidence>
<evidence type="ECO:0000313" key="1">
    <source>
        <dbReference type="EMBL" id="RDH85161.1"/>
    </source>
</evidence>
<proteinExistence type="predicted"/>
<protein>
    <submittedName>
        <fullName evidence="1">Uncharacterized protein</fullName>
    </submittedName>
</protein>
<keyword evidence="2" id="KW-1185">Reference proteome</keyword>
<accession>A0A370DJV0</accession>
<sequence>MDVASNNIEGLKLIGEHYLLSVDRVITFERFFYLENALQADHSTLLYVSLSEPRHKSGTIRSRYEAICFAVCSVSLAGLVAEIYASTCLLYQGIARATARSFLTSDSYVIFSFFM</sequence>
<reference evidence="1 2" key="1">
    <citation type="journal article" date="2018" name="ISME J.">
        <title>Endosymbiont genomes yield clues of tubeworm success.</title>
        <authorList>
            <person name="Li Y."/>
            <person name="Liles M.R."/>
            <person name="Halanych K.M."/>
        </authorList>
    </citation>
    <scope>NUCLEOTIDE SEQUENCE [LARGE SCALE GENOMIC DNA]</scope>
    <source>
        <strain evidence="1">A1462</strain>
    </source>
</reference>
<comment type="caution">
    <text evidence="1">The sequence shown here is derived from an EMBL/GenBank/DDBJ whole genome shotgun (WGS) entry which is preliminary data.</text>
</comment>
<organism evidence="1 2">
    <name type="scientific">endosymbiont of Escarpia spicata</name>
    <dbReference type="NCBI Taxonomy" id="2200908"/>
    <lineage>
        <taxon>Bacteria</taxon>
        <taxon>Pseudomonadati</taxon>
        <taxon>Pseudomonadota</taxon>
        <taxon>Gammaproteobacteria</taxon>
        <taxon>sulfur-oxidizing symbionts</taxon>
    </lineage>
</organism>
<dbReference type="EMBL" id="QFXE01000014">
    <property type="protein sequence ID" value="RDH85161.1"/>
    <property type="molecule type" value="Genomic_DNA"/>
</dbReference>
<name>A0A370DJV0_9GAMM</name>